<evidence type="ECO:0000313" key="2">
    <source>
        <dbReference type="EMBL" id="JAD27106.1"/>
    </source>
</evidence>
<reference evidence="2" key="2">
    <citation type="journal article" date="2015" name="Data Brief">
        <title>Shoot transcriptome of the giant reed, Arundo donax.</title>
        <authorList>
            <person name="Barrero R.A."/>
            <person name="Guerrero F.D."/>
            <person name="Moolhuijzen P."/>
            <person name="Goolsby J.A."/>
            <person name="Tidwell J."/>
            <person name="Bellgard S.E."/>
            <person name="Bellgard M.I."/>
        </authorList>
    </citation>
    <scope>NUCLEOTIDE SEQUENCE</scope>
    <source>
        <tissue evidence="2">Shoot tissue taken approximately 20 cm above the soil surface</tissue>
    </source>
</reference>
<protein>
    <submittedName>
        <fullName evidence="2">Uncharacterized protein</fullName>
    </submittedName>
</protein>
<accession>A0A0A8YKX4</accession>
<evidence type="ECO:0000256" key="1">
    <source>
        <dbReference type="SAM" id="MobiDB-lite"/>
    </source>
</evidence>
<sequence>MMCDSERHRNPDPQSATANIFDGSQPSLNQRQRQPFQEKVVFPSSQMLKLQSLALHQCLPPIQDVQEQGPHLMMFSVSWRLQ</sequence>
<dbReference type="EMBL" id="GBRH01270789">
    <property type="protein sequence ID" value="JAD27106.1"/>
    <property type="molecule type" value="Transcribed_RNA"/>
</dbReference>
<organism evidence="2">
    <name type="scientific">Arundo donax</name>
    <name type="common">Giant reed</name>
    <name type="synonym">Donax arundinaceus</name>
    <dbReference type="NCBI Taxonomy" id="35708"/>
    <lineage>
        <taxon>Eukaryota</taxon>
        <taxon>Viridiplantae</taxon>
        <taxon>Streptophyta</taxon>
        <taxon>Embryophyta</taxon>
        <taxon>Tracheophyta</taxon>
        <taxon>Spermatophyta</taxon>
        <taxon>Magnoliopsida</taxon>
        <taxon>Liliopsida</taxon>
        <taxon>Poales</taxon>
        <taxon>Poaceae</taxon>
        <taxon>PACMAD clade</taxon>
        <taxon>Arundinoideae</taxon>
        <taxon>Arundineae</taxon>
        <taxon>Arundo</taxon>
    </lineage>
</organism>
<name>A0A0A8YKX4_ARUDO</name>
<proteinExistence type="predicted"/>
<dbReference type="AlphaFoldDB" id="A0A0A8YKX4"/>
<feature type="region of interest" description="Disordered" evidence="1">
    <location>
        <begin position="1"/>
        <end position="33"/>
    </location>
</feature>
<feature type="compositionally biased region" description="Basic and acidic residues" evidence="1">
    <location>
        <begin position="1"/>
        <end position="11"/>
    </location>
</feature>
<reference evidence="2" key="1">
    <citation type="submission" date="2014-09" db="EMBL/GenBank/DDBJ databases">
        <authorList>
            <person name="Magalhaes I.L.F."/>
            <person name="Oliveira U."/>
            <person name="Santos F.R."/>
            <person name="Vidigal T.H.D.A."/>
            <person name="Brescovit A.D."/>
            <person name="Santos A.J."/>
        </authorList>
    </citation>
    <scope>NUCLEOTIDE SEQUENCE</scope>
    <source>
        <tissue evidence="2">Shoot tissue taken approximately 20 cm above the soil surface</tissue>
    </source>
</reference>
<feature type="compositionally biased region" description="Polar residues" evidence="1">
    <location>
        <begin position="12"/>
        <end position="33"/>
    </location>
</feature>